<dbReference type="InterPro" id="IPR015393">
    <property type="entry name" value="DUF1972"/>
</dbReference>
<dbReference type="RefSeq" id="WP_229216887.1">
    <property type="nucleotide sequence ID" value="NZ_AP026772.1"/>
</dbReference>
<evidence type="ECO:0000313" key="2">
    <source>
        <dbReference type="EMBL" id="MDT2370651.1"/>
    </source>
</evidence>
<dbReference type="Pfam" id="PF09314">
    <property type="entry name" value="DUF1972"/>
    <property type="match status" value="1"/>
</dbReference>
<sequence>MNPNGYEWLRAKGSYSVSKYCKYFETLME</sequence>
<dbReference type="EMBL" id="JARPTX010000041">
    <property type="protein sequence ID" value="MDT2370651.1"/>
    <property type="molecule type" value="Genomic_DNA"/>
</dbReference>
<comment type="caution">
    <text evidence="2">The sequence shown here is derived from an EMBL/GenBank/DDBJ whole genome shotgun (WGS) entry which is preliminary data.</text>
</comment>
<dbReference type="Proteomes" id="UP001260956">
    <property type="component" value="Unassembled WGS sequence"/>
</dbReference>
<reference evidence="2" key="1">
    <citation type="submission" date="2023-03" db="EMBL/GenBank/DDBJ databases">
        <authorList>
            <person name="Shen W."/>
            <person name="Cai J."/>
        </authorList>
    </citation>
    <scope>NUCLEOTIDE SEQUENCE</scope>
    <source>
        <strain evidence="2">B1010-2</strain>
    </source>
</reference>
<feature type="domain" description="DUF1972" evidence="1">
    <location>
        <begin position="1"/>
        <end position="28"/>
    </location>
</feature>
<organism evidence="2 3">
    <name type="scientific">Enterococcus faecium</name>
    <name type="common">Streptococcus faecium</name>
    <dbReference type="NCBI Taxonomy" id="1352"/>
    <lineage>
        <taxon>Bacteria</taxon>
        <taxon>Bacillati</taxon>
        <taxon>Bacillota</taxon>
        <taxon>Bacilli</taxon>
        <taxon>Lactobacillales</taxon>
        <taxon>Enterococcaceae</taxon>
        <taxon>Enterococcus</taxon>
    </lineage>
</organism>
<name>A0AAW8RNI1_ENTFC</name>
<gene>
    <name evidence="2" type="ORF">P6Z85_10915</name>
</gene>
<proteinExistence type="predicted"/>
<accession>A0AAW8RNI1</accession>
<dbReference type="AlphaFoldDB" id="A0AAW8RNI1"/>
<evidence type="ECO:0000313" key="3">
    <source>
        <dbReference type="Proteomes" id="UP001260956"/>
    </source>
</evidence>
<protein>
    <submittedName>
        <fullName evidence="2">DUF1972 domain-containing protein</fullName>
    </submittedName>
</protein>
<evidence type="ECO:0000259" key="1">
    <source>
        <dbReference type="Pfam" id="PF09314"/>
    </source>
</evidence>